<evidence type="ECO:0000313" key="3">
    <source>
        <dbReference type="Proteomes" id="UP000297245"/>
    </source>
</evidence>
<accession>A0A4S8L8C1</accession>
<reference evidence="2 3" key="1">
    <citation type="journal article" date="2019" name="Nat. Ecol. Evol.">
        <title>Megaphylogeny resolves global patterns of mushroom evolution.</title>
        <authorList>
            <person name="Varga T."/>
            <person name="Krizsan K."/>
            <person name="Foldi C."/>
            <person name="Dima B."/>
            <person name="Sanchez-Garcia M."/>
            <person name="Sanchez-Ramirez S."/>
            <person name="Szollosi G.J."/>
            <person name="Szarkandi J.G."/>
            <person name="Papp V."/>
            <person name="Albert L."/>
            <person name="Andreopoulos W."/>
            <person name="Angelini C."/>
            <person name="Antonin V."/>
            <person name="Barry K.W."/>
            <person name="Bougher N.L."/>
            <person name="Buchanan P."/>
            <person name="Buyck B."/>
            <person name="Bense V."/>
            <person name="Catcheside P."/>
            <person name="Chovatia M."/>
            <person name="Cooper J."/>
            <person name="Damon W."/>
            <person name="Desjardin D."/>
            <person name="Finy P."/>
            <person name="Geml J."/>
            <person name="Haridas S."/>
            <person name="Hughes K."/>
            <person name="Justo A."/>
            <person name="Karasinski D."/>
            <person name="Kautmanova I."/>
            <person name="Kiss B."/>
            <person name="Kocsube S."/>
            <person name="Kotiranta H."/>
            <person name="LaButti K.M."/>
            <person name="Lechner B.E."/>
            <person name="Liimatainen K."/>
            <person name="Lipzen A."/>
            <person name="Lukacs Z."/>
            <person name="Mihaltcheva S."/>
            <person name="Morgado L.N."/>
            <person name="Niskanen T."/>
            <person name="Noordeloos M.E."/>
            <person name="Ohm R.A."/>
            <person name="Ortiz-Santana B."/>
            <person name="Ovrebo C."/>
            <person name="Racz N."/>
            <person name="Riley R."/>
            <person name="Savchenko A."/>
            <person name="Shiryaev A."/>
            <person name="Soop K."/>
            <person name="Spirin V."/>
            <person name="Szebenyi C."/>
            <person name="Tomsovsky M."/>
            <person name="Tulloss R.E."/>
            <person name="Uehling J."/>
            <person name="Grigoriev I.V."/>
            <person name="Vagvolgyi C."/>
            <person name="Papp T."/>
            <person name="Martin F.M."/>
            <person name="Miettinen O."/>
            <person name="Hibbett D.S."/>
            <person name="Nagy L.G."/>
        </authorList>
    </citation>
    <scope>NUCLEOTIDE SEQUENCE [LARGE SCALE GENOMIC DNA]</scope>
    <source>
        <strain evidence="2 3">CBS 962.96</strain>
    </source>
</reference>
<organism evidence="2 3">
    <name type="scientific">Dendrothele bispora (strain CBS 962.96)</name>
    <dbReference type="NCBI Taxonomy" id="1314807"/>
    <lineage>
        <taxon>Eukaryota</taxon>
        <taxon>Fungi</taxon>
        <taxon>Dikarya</taxon>
        <taxon>Basidiomycota</taxon>
        <taxon>Agaricomycotina</taxon>
        <taxon>Agaricomycetes</taxon>
        <taxon>Agaricomycetidae</taxon>
        <taxon>Agaricales</taxon>
        <taxon>Agaricales incertae sedis</taxon>
        <taxon>Dendrothele</taxon>
    </lineage>
</organism>
<name>A0A4S8L8C1_DENBC</name>
<keyword evidence="3" id="KW-1185">Reference proteome</keyword>
<dbReference type="AlphaFoldDB" id="A0A4S8L8C1"/>
<keyword evidence="1" id="KW-0732">Signal</keyword>
<feature type="chain" id="PRO_5020651096" evidence="1">
    <location>
        <begin position="20"/>
        <end position="146"/>
    </location>
</feature>
<dbReference type="EMBL" id="ML179571">
    <property type="protein sequence ID" value="THU84976.1"/>
    <property type="molecule type" value="Genomic_DNA"/>
</dbReference>
<protein>
    <submittedName>
        <fullName evidence="2">Uncharacterized protein</fullName>
    </submittedName>
</protein>
<feature type="signal peptide" evidence="1">
    <location>
        <begin position="1"/>
        <end position="19"/>
    </location>
</feature>
<sequence length="146" mass="16731">MKFNLITFLAVFSLKAVIAAPTPASIGIMKSRESDLIAKANEESDILPFVRPSWLKLDERDQTKVKRKEVDTNAPLQSVHWFELDERDQTKVKRKEVDTNAPLQSVHWFELDERDVSKIKPCSERSLTNAPLAPVKLDKRDETLVM</sequence>
<dbReference type="Proteomes" id="UP000297245">
    <property type="component" value="Unassembled WGS sequence"/>
</dbReference>
<gene>
    <name evidence="2" type="ORF">K435DRAFT_806270</name>
</gene>
<evidence type="ECO:0000256" key="1">
    <source>
        <dbReference type="SAM" id="SignalP"/>
    </source>
</evidence>
<proteinExistence type="predicted"/>
<evidence type="ECO:0000313" key="2">
    <source>
        <dbReference type="EMBL" id="THU84976.1"/>
    </source>
</evidence>